<feature type="binding site" evidence="13">
    <location>
        <position position="322"/>
    </location>
    <ligand>
        <name>K(+)</name>
        <dbReference type="ChEBI" id="CHEBI:29103"/>
    </ligand>
</feature>
<evidence type="ECO:0000256" key="9">
    <source>
        <dbReference type="ARBA" id="ARBA00022989"/>
    </source>
</evidence>
<evidence type="ECO:0000256" key="13">
    <source>
        <dbReference type="PIRSR" id="PIRSR006247-1"/>
    </source>
</evidence>
<dbReference type="PANTHER" id="PTHR32024">
    <property type="entry name" value="TRK SYSTEM POTASSIUM UPTAKE PROTEIN TRKG-RELATED"/>
    <property type="match status" value="1"/>
</dbReference>
<feature type="binding site" evidence="13">
    <location>
        <position position="224"/>
    </location>
    <ligand>
        <name>K(+)</name>
        <dbReference type="ChEBI" id="CHEBI:29103"/>
    </ligand>
</feature>
<evidence type="ECO:0000256" key="5">
    <source>
        <dbReference type="ARBA" id="ARBA00022519"/>
    </source>
</evidence>
<accession>A0A4R6U695</accession>
<feature type="transmembrane region" description="Helical" evidence="14">
    <location>
        <begin position="400"/>
        <end position="420"/>
    </location>
</feature>
<keyword evidence="4 12" id="KW-1003">Cell membrane</keyword>
<evidence type="ECO:0000256" key="2">
    <source>
        <dbReference type="ARBA" id="ARBA00009137"/>
    </source>
</evidence>
<evidence type="ECO:0000313" key="15">
    <source>
        <dbReference type="EMBL" id="TDQ41771.1"/>
    </source>
</evidence>
<feature type="transmembrane region" description="Helical" evidence="14">
    <location>
        <begin position="185"/>
        <end position="206"/>
    </location>
</feature>
<keyword evidence="11 12" id="KW-0472">Membrane</keyword>
<evidence type="ECO:0000313" key="16">
    <source>
        <dbReference type="Proteomes" id="UP000295510"/>
    </source>
</evidence>
<evidence type="ECO:0000256" key="4">
    <source>
        <dbReference type="ARBA" id="ARBA00022475"/>
    </source>
</evidence>
<name>A0A4R6U695_9BURK</name>
<evidence type="ECO:0000256" key="8">
    <source>
        <dbReference type="ARBA" id="ARBA00022958"/>
    </source>
</evidence>
<reference evidence="15 16" key="1">
    <citation type="submission" date="2019-03" db="EMBL/GenBank/DDBJ databases">
        <title>Genomic Encyclopedia of Type Strains, Phase IV (KMG-IV): sequencing the most valuable type-strain genomes for metagenomic binning, comparative biology and taxonomic classification.</title>
        <authorList>
            <person name="Goeker M."/>
        </authorList>
    </citation>
    <scope>NUCLEOTIDE SEQUENCE [LARGE SCALE GENOMIC DNA]</scope>
    <source>
        <strain evidence="15 16">DSM 19605</strain>
    </source>
</reference>
<evidence type="ECO:0000256" key="12">
    <source>
        <dbReference type="PIRNR" id="PIRNR006247"/>
    </source>
</evidence>
<evidence type="ECO:0000256" key="11">
    <source>
        <dbReference type="ARBA" id="ARBA00023136"/>
    </source>
</evidence>
<feature type="transmembrane region" description="Helical" evidence="14">
    <location>
        <begin position="281"/>
        <end position="300"/>
    </location>
</feature>
<keyword evidence="16" id="KW-1185">Reference proteome</keyword>
<dbReference type="PANTHER" id="PTHR32024:SF2">
    <property type="entry name" value="TRK SYSTEM POTASSIUM UPTAKE PROTEIN TRKG-RELATED"/>
    <property type="match status" value="1"/>
</dbReference>
<comment type="subcellular location">
    <subcellularLocation>
        <location evidence="1 12">Cell inner membrane</location>
        <topology evidence="1 12">Multi-pass membrane protein</topology>
    </subcellularLocation>
</comment>
<keyword evidence="8 12" id="KW-0630">Potassium</keyword>
<feature type="transmembrane region" description="Helical" evidence="14">
    <location>
        <begin position="136"/>
        <end position="164"/>
    </location>
</feature>
<keyword evidence="9 14" id="KW-1133">Transmembrane helix</keyword>
<dbReference type="AlphaFoldDB" id="A0A4R6U695"/>
<comment type="function">
    <text evidence="12">Low-affinity potassium transport system. Interacts with Trk system potassium uptake protein TrkA.</text>
</comment>
<dbReference type="EMBL" id="SNYL01000011">
    <property type="protein sequence ID" value="TDQ41771.1"/>
    <property type="molecule type" value="Genomic_DNA"/>
</dbReference>
<sequence>MMMHLFGPALALLSRIMMAFAFANLVPLGWAWFEDDEALRAVWGASFGFTFGSGWLLWLLTRAHNRELMARDGFLLVNLVWLVLTAYSALPLMFTVPDITWSKAFFETMSALTATGATALSGLDHLPVSVNIWRCFLQLIGGLGIVLLVVAILPLLGLGGVQLYKAETPGPMKDAKFTPRISETARGLWGVYFLFSAACLLAYRWAGMSWADAFMHMCTTMGLGGFSSHDASFGYWNSAQIETVAIVFMTLAGISFLRYFVVLRSLSLRPITGDREIRSYFFVLAGSIALVTLMLAWHRVEEDWLVALRTSAFHVLSLATTTGYASADYAQWPVFVPVYLMFLGCFVSCAGSTGGGIKMVRMVLLIKQARRELVRIIHPRVVNPVTMGGQTIAPSTMTTVLGFMLIYGAATMGLTFLMLLSGLDIVTAFSSVVATVNNIGPGLGEVGPSSNYGSLNAFQLSVLSFAMLLGRLELLTVLVLFTGHFWRR</sequence>
<keyword evidence="7 14" id="KW-0812">Transmembrane</keyword>
<dbReference type="Pfam" id="PF02386">
    <property type="entry name" value="TrkH"/>
    <property type="match status" value="1"/>
</dbReference>
<evidence type="ECO:0000256" key="10">
    <source>
        <dbReference type="ARBA" id="ARBA00023065"/>
    </source>
</evidence>
<dbReference type="InterPro" id="IPR004772">
    <property type="entry name" value="TrkH"/>
</dbReference>
<protein>
    <recommendedName>
        <fullName evidence="12">Trk system potassium uptake protein</fullName>
    </recommendedName>
</protein>
<evidence type="ECO:0000256" key="6">
    <source>
        <dbReference type="ARBA" id="ARBA00022538"/>
    </source>
</evidence>
<dbReference type="InterPro" id="IPR003445">
    <property type="entry name" value="Cat_transpt"/>
</dbReference>
<dbReference type="Proteomes" id="UP000295510">
    <property type="component" value="Unassembled WGS sequence"/>
</dbReference>
<feature type="binding site" evidence="13">
    <location>
        <position position="115"/>
    </location>
    <ligand>
        <name>K(+)</name>
        <dbReference type="ChEBI" id="CHEBI:29103"/>
    </ligand>
</feature>
<feature type="transmembrane region" description="Helical" evidence="14">
    <location>
        <begin position="73"/>
        <end position="94"/>
    </location>
</feature>
<evidence type="ECO:0000256" key="14">
    <source>
        <dbReference type="SAM" id="Phobius"/>
    </source>
</evidence>
<evidence type="ECO:0000256" key="1">
    <source>
        <dbReference type="ARBA" id="ARBA00004429"/>
    </source>
</evidence>
<feature type="transmembrane region" description="Helical" evidence="14">
    <location>
        <begin position="457"/>
        <end position="481"/>
    </location>
</feature>
<feature type="binding site" evidence="13">
    <location>
        <position position="223"/>
    </location>
    <ligand>
        <name>K(+)</name>
        <dbReference type="ChEBI" id="CHEBI:29103"/>
    </ligand>
</feature>
<comment type="similarity">
    <text evidence="2 12">Belongs to the TrkH potassium transport family.</text>
</comment>
<comment type="caution">
    <text evidence="15">The sequence shown here is derived from an EMBL/GenBank/DDBJ whole genome shotgun (WGS) entry which is preliminary data.</text>
</comment>
<keyword evidence="3 12" id="KW-0813">Transport</keyword>
<organism evidence="15 16">
    <name type="scientific">Tepidicella xavieri</name>
    <dbReference type="NCBI Taxonomy" id="360241"/>
    <lineage>
        <taxon>Bacteria</taxon>
        <taxon>Pseudomonadati</taxon>
        <taxon>Pseudomonadota</taxon>
        <taxon>Betaproteobacteria</taxon>
        <taxon>Burkholderiales</taxon>
        <taxon>Tepidicella</taxon>
    </lineage>
</organism>
<dbReference type="GO" id="GO:0046872">
    <property type="term" value="F:metal ion binding"/>
    <property type="evidence" value="ECO:0007669"/>
    <property type="project" value="UniProtKB-KW"/>
</dbReference>
<dbReference type="GO" id="GO:0015379">
    <property type="term" value="F:potassium:chloride symporter activity"/>
    <property type="evidence" value="ECO:0007669"/>
    <property type="project" value="InterPro"/>
</dbReference>
<keyword evidence="6 12" id="KW-0633">Potassium transport</keyword>
<dbReference type="GO" id="GO:0005886">
    <property type="term" value="C:plasma membrane"/>
    <property type="evidence" value="ECO:0007669"/>
    <property type="project" value="UniProtKB-SubCell"/>
</dbReference>
<keyword evidence="13" id="KW-0479">Metal-binding</keyword>
<feature type="transmembrane region" description="Helical" evidence="14">
    <location>
        <begin position="243"/>
        <end position="261"/>
    </location>
</feature>
<keyword evidence="5 12" id="KW-0997">Cell inner membrane</keyword>
<feature type="transmembrane region" description="Helical" evidence="14">
    <location>
        <begin position="41"/>
        <end position="61"/>
    </location>
</feature>
<proteinExistence type="inferred from homology"/>
<keyword evidence="10 12" id="KW-0406">Ion transport</keyword>
<feature type="binding site" evidence="13">
    <location>
        <position position="438"/>
    </location>
    <ligand>
        <name>K(+)</name>
        <dbReference type="ChEBI" id="CHEBI:29103"/>
    </ligand>
</feature>
<dbReference type="PIRSF" id="PIRSF006247">
    <property type="entry name" value="TrkH"/>
    <property type="match status" value="1"/>
</dbReference>
<gene>
    <name evidence="15" type="ORF">DFR43_11125</name>
</gene>
<feature type="transmembrane region" description="Helical" evidence="14">
    <location>
        <begin position="338"/>
        <end position="360"/>
    </location>
</feature>
<feature type="binding site" evidence="13">
    <location>
        <position position="321"/>
    </location>
    <ligand>
        <name>K(+)</name>
        <dbReference type="ChEBI" id="CHEBI:29103"/>
    </ligand>
</feature>
<evidence type="ECO:0000256" key="7">
    <source>
        <dbReference type="ARBA" id="ARBA00022692"/>
    </source>
</evidence>
<evidence type="ECO:0000256" key="3">
    <source>
        <dbReference type="ARBA" id="ARBA00022448"/>
    </source>
</evidence>